<accession>A0A7X9ZS19</accession>
<keyword evidence="5" id="KW-1185">Reference proteome</keyword>
<evidence type="ECO:0000313" key="5">
    <source>
        <dbReference type="Proteomes" id="UP000519023"/>
    </source>
</evidence>
<dbReference type="EMBL" id="JABBFV010000001">
    <property type="protein sequence ID" value="NML09101.1"/>
    <property type="molecule type" value="Genomic_DNA"/>
</dbReference>
<dbReference type="Pfam" id="PF02597">
    <property type="entry name" value="ThiS"/>
    <property type="match status" value="1"/>
</dbReference>
<dbReference type="PANTHER" id="PTHR33359:SF1">
    <property type="entry name" value="MOLYBDOPTERIN SYNTHASE SULFUR CARRIER SUBUNIT"/>
    <property type="match status" value="1"/>
</dbReference>
<evidence type="ECO:0000313" key="4">
    <source>
        <dbReference type="EMBL" id="NML09101.1"/>
    </source>
</evidence>
<dbReference type="GO" id="GO:0006777">
    <property type="term" value="P:Mo-molybdopterin cofactor biosynthetic process"/>
    <property type="evidence" value="ECO:0007669"/>
    <property type="project" value="InterPro"/>
</dbReference>
<proteinExistence type="inferred from homology"/>
<dbReference type="PANTHER" id="PTHR33359">
    <property type="entry name" value="MOLYBDOPTERIN SYNTHASE SULFUR CARRIER SUBUNIT"/>
    <property type="match status" value="1"/>
</dbReference>
<gene>
    <name evidence="4" type="primary">moaD</name>
    <name evidence="4" type="ORF">HHL08_02890</name>
</gene>
<dbReference type="GO" id="GO:1990133">
    <property type="term" value="C:molybdopterin adenylyltransferase complex"/>
    <property type="evidence" value="ECO:0007669"/>
    <property type="project" value="TreeGrafter"/>
</dbReference>
<evidence type="ECO:0000256" key="1">
    <source>
        <dbReference type="ARBA" id="ARBA00022741"/>
    </source>
</evidence>
<dbReference type="RefSeq" id="WP_169570950.1">
    <property type="nucleotide sequence ID" value="NZ_JABBFV010000001.1"/>
</dbReference>
<comment type="similarity">
    <text evidence="2">Belongs to the MoaD family.</text>
</comment>
<dbReference type="InterPro" id="IPR003749">
    <property type="entry name" value="ThiS/MoaD-like"/>
</dbReference>
<reference evidence="4 5" key="1">
    <citation type="submission" date="2020-04" db="EMBL/GenBank/DDBJ databases">
        <title>Sphingobium sp. AR-3-1 isolated from Arctic soil.</title>
        <authorList>
            <person name="Dahal R.H."/>
            <person name="Chaudhary D.K."/>
        </authorList>
    </citation>
    <scope>NUCLEOTIDE SEQUENCE [LARGE SCALE GENOMIC DNA]</scope>
    <source>
        <strain evidence="4 5">AR-3-1</strain>
    </source>
</reference>
<dbReference type="SUPFAM" id="SSF54285">
    <property type="entry name" value="MoaD/ThiS"/>
    <property type="match status" value="1"/>
</dbReference>
<dbReference type="Gene3D" id="3.10.20.30">
    <property type="match status" value="1"/>
</dbReference>
<evidence type="ECO:0000256" key="2">
    <source>
        <dbReference type="ARBA" id="ARBA00024200"/>
    </source>
</evidence>
<dbReference type="GO" id="GO:0000166">
    <property type="term" value="F:nucleotide binding"/>
    <property type="evidence" value="ECO:0007669"/>
    <property type="project" value="UniProtKB-KW"/>
</dbReference>
<dbReference type="CDD" id="cd00754">
    <property type="entry name" value="Ubl_MoaD"/>
    <property type="match status" value="1"/>
</dbReference>
<dbReference type="Proteomes" id="UP000519023">
    <property type="component" value="Unassembled WGS sequence"/>
</dbReference>
<dbReference type="InterPro" id="IPR044672">
    <property type="entry name" value="MOCS2A"/>
</dbReference>
<comment type="caution">
    <text evidence="4">The sequence shown here is derived from an EMBL/GenBank/DDBJ whole genome shotgun (WGS) entry which is preliminary data.</text>
</comment>
<evidence type="ECO:0000256" key="3">
    <source>
        <dbReference type="ARBA" id="ARBA00024247"/>
    </source>
</evidence>
<dbReference type="InterPro" id="IPR012675">
    <property type="entry name" value="Beta-grasp_dom_sf"/>
</dbReference>
<dbReference type="InterPro" id="IPR016155">
    <property type="entry name" value="Mopterin_synth/thiamin_S_b"/>
</dbReference>
<dbReference type="NCBIfam" id="TIGR01682">
    <property type="entry name" value="moaD"/>
    <property type="match status" value="1"/>
</dbReference>
<organism evidence="4 5">
    <name type="scientific">Sphingobium psychrophilum</name>
    <dbReference type="NCBI Taxonomy" id="2728834"/>
    <lineage>
        <taxon>Bacteria</taxon>
        <taxon>Pseudomonadati</taxon>
        <taxon>Pseudomonadota</taxon>
        <taxon>Alphaproteobacteria</taxon>
        <taxon>Sphingomonadales</taxon>
        <taxon>Sphingomonadaceae</taxon>
        <taxon>Sphingobium</taxon>
    </lineage>
</organism>
<dbReference type="AlphaFoldDB" id="A0A7X9ZS19"/>
<protein>
    <recommendedName>
        <fullName evidence="3">Molybdopterin synthase sulfur carrier subunit</fullName>
    </recommendedName>
</protein>
<name>A0A7X9ZS19_9SPHN</name>
<sequence length="86" mass="9063">MADLTIVYFAWVREAIGRDEERVARPAPTASVADLVATLAARGGGYAEALGDPARLRAAIDQRFVPLDTPIGDAREVALFPPVTGG</sequence>
<keyword evidence="1" id="KW-0547">Nucleotide-binding</keyword>